<dbReference type="AlphaFoldDB" id="A0A7R9KZR4"/>
<keyword evidence="1" id="KW-0472">Membrane</keyword>
<gene>
    <name evidence="2" type="ORF">OSB1V03_LOCUS12645</name>
</gene>
<dbReference type="EMBL" id="CAJPIZ010010684">
    <property type="protein sequence ID" value="CAG2112670.1"/>
    <property type="molecule type" value="Genomic_DNA"/>
</dbReference>
<organism evidence="2">
    <name type="scientific">Medioppia subpectinata</name>
    <dbReference type="NCBI Taxonomy" id="1979941"/>
    <lineage>
        <taxon>Eukaryota</taxon>
        <taxon>Metazoa</taxon>
        <taxon>Ecdysozoa</taxon>
        <taxon>Arthropoda</taxon>
        <taxon>Chelicerata</taxon>
        <taxon>Arachnida</taxon>
        <taxon>Acari</taxon>
        <taxon>Acariformes</taxon>
        <taxon>Sarcoptiformes</taxon>
        <taxon>Oribatida</taxon>
        <taxon>Brachypylina</taxon>
        <taxon>Oppioidea</taxon>
        <taxon>Oppiidae</taxon>
        <taxon>Medioppia</taxon>
    </lineage>
</organism>
<sequence length="165" mass="18528">MASVVLLVGLCVDNRKMLIPWMLAVSITTTLDLLVCCFFINDKETRCRNNNDFVLLSPNFLYKPKDSRQHNTVEEVSESTRTTSHINSNVGLNSGVVTDKTKGGDNILNYKLICFKTGDNNCTDVKNDISSQNRCLTQTNLHSNNSDNNTDPRDKVYGQQIYSTI</sequence>
<protein>
    <submittedName>
        <fullName evidence="2">Uncharacterized protein</fullName>
    </submittedName>
</protein>
<reference evidence="2" key="1">
    <citation type="submission" date="2020-11" db="EMBL/GenBank/DDBJ databases">
        <authorList>
            <person name="Tran Van P."/>
        </authorList>
    </citation>
    <scope>NUCLEOTIDE SEQUENCE</scope>
</reference>
<dbReference type="OrthoDB" id="6495537at2759"/>
<proteinExistence type="predicted"/>
<keyword evidence="1" id="KW-0812">Transmembrane</keyword>
<evidence type="ECO:0000313" key="2">
    <source>
        <dbReference type="EMBL" id="CAD7632240.1"/>
    </source>
</evidence>
<dbReference type="EMBL" id="OC865259">
    <property type="protein sequence ID" value="CAD7632240.1"/>
    <property type="molecule type" value="Genomic_DNA"/>
</dbReference>
<name>A0A7R9KZR4_9ACAR</name>
<evidence type="ECO:0000313" key="3">
    <source>
        <dbReference type="Proteomes" id="UP000759131"/>
    </source>
</evidence>
<keyword evidence="1" id="KW-1133">Transmembrane helix</keyword>
<keyword evidence="3" id="KW-1185">Reference proteome</keyword>
<accession>A0A7R9KZR4</accession>
<feature type="transmembrane region" description="Helical" evidence="1">
    <location>
        <begin position="18"/>
        <end position="40"/>
    </location>
</feature>
<dbReference type="Proteomes" id="UP000759131">
    <property type="component" value="Unassembled WGS sequence"/>
</dbReference>
<evidence type="ECO:0000256" key="1">
    <source>
        <dbReference type="SAM" id="Phobius"/>
    </source>
</evidence>